<evidence type="ECO:0000313" key="1">
    <source>
        <dbReference type="EMBL" id="PHK94126.1"/>
    </source>
</evidence>
<dbReference type="AlphaFoldDB" id="A0A2C7AAM1"/>
<reference evidence="1 2" key="1">
    <citation type="submission" date="2017-10" db="EMBL/GenBank/DDBJ databases">
        <authorList>
            <person name="Banno H."/>
            <person name="Chua N.-H."/>
        </authorList>
    </citation>
    <scope>NUCLEOTIDE SEQUENCE [LARGE SCALE GENOMIC DNA]</scope>
    <source>
        <strain evidence="1 2">YW11</strain>
    </source>
</reference>
<keyword evidence="2" id="KW-1185">Reference proteome</keyword>
<organism evidence="1 2">
    <name type="scientific">Teichococcus rhizosphaerae</name>
    <dbReference type="NCBI Taxonomy" id="1335062"/>
    <lineage>
        <taxon>Bacteria</taxon>
        <taxon>Pseudomonadati</taxon>
        <taxon>Pseudomonadota</taxon>
        <taxon>Alphaproteobacteria</taxon>
        <taxon>Acetobacterales</taxon>
        <taxon>Roseomonadaceae</taxon>
        <taxon>Roseomonas</taxon>
    </lineage>
</organism>
<accession>A0A2C7AAM1</accession>
<dbReference type="EMBL" id="PDNU01000031">
    <property type="protein sequence ID" value="PHK94126.1"/>
    <property type="molecule type" value="Genomic_DNA"/>
</dbReference>
<evidence type="ECO:0000313" key="2">
    <source>
        <dbReference type="Proteomes" id="UP000223527"/>
    </source>
</evidence>
<protein>
    <submittedName>
        <fullName evidence="1">Uncharacterized protein</fullName>
    </submittedName>
</protein>
<comment type="caution">
    <text evidence="1">The sequence shown here is derived from an EMBL/GenBank/DDBJ whole genome shotgun (WGS) entry which is preliminary data.</text>
</comment>
<gene>
    <name evidence="1" type="ORF">CR162_15295</name>
</gene>
<sequence>MGETMDEGENTDDGNAKRLVEVGRALYGRDWQTPLAVDLDVTPRLVRMWVRGDRRIPDRVMSALPDLLSEAVERRRAEAEQMEQMARMMRPG</sequence>
<proteinExistence type="predicted"/>
<dbReference type="Proteomes" id="UP000223527">
    <property type="component" value="Unassembled WGS sequence"/>
</dbReference>
<name>A0A2C7AAM1_9PROT</name>